<dbReference type="Pfam" id="PF09678">
    <property type="entry name" value="Caa3_CtaG"/>
    <property type="match status" value="1"/>
</dbReference>
<keyword evidence="5" id="KW-0472">Membrane</keyword>
<gene>
    <name evidence="6" type="ORF">I551_8555</name>
</gene>
<name>A0ABN0RB24_MYCUL</name>
<comment type="caution">
    <text evidence="6">The sequence shown here is derived from an EMBL/GenBank/DDBJ whole genome shotgun (WGS) entry which is preliminary data.</text>
</comment>
<protein>
    <submittedName>
        <fullName evidence="6">Cytochrome c oxidase caa3 assembly factor family protein</fullName>
    </submittedName>
</protein>
<sequence length="60" mass="6633">MSWLIGCAVLVITSSSGVRTYGSAMFSVHMAEHMTLNMFIPCCWCWVARHAGATGIARRR</sequence>
<proteinExistence type="predicted"/>
<evidence type="ECO:0000256" key="4">
    <source>
        <dbReference type="ARBA" id="ARBA00022989"/>
    </source>
</evidence>
<comment type="subcellular location">
    <subcellularLocation>
        <location evidence="1">Cell membrane</location>
        <topology evidence="1">Multi-pass membrane protein</topology>
    </subcellularLocation>
</comment>
<evidence type="ECO:0000313" key="6">
    <source>
        <dbReference type="EMBL" id="EUA94189.1"/>
    </source>
</evidence>
<evidence type="ECO:0000256" key="3">
    <source>
        <dbReference type="ARBA" id="ARBA00022692"/>
    </source>
</evidence>
<organism evidence="6 7">
    <name type="scientific">Mycobacterium ulcerans str. Harvey</name>
    <dbReference type="NCBI Taxonomy" id="1299332"/>
    <lineage>
        <taxon>Bacteria</taxon>
        <taxon>Bacillati</taxon>
        <taxon>Actinomycetota</taxon>
        <taxon>Actinomycetes</taxon>
        <taxon>Mycobacteriales</taxon>
        <taxon>Mycobacteriaceae</taxon>
        <taxon>Mycobacterium</taxon>
        <taxon>Mycobacterium ulcerans group</taxon>
    </lineage>
</organism>
<dbReference type="EMBL" id="JAOL01000011">
    <property type="protein sequence ID" value="EUA94189.1"/>
    <property type="molecule type" value="Genomic_DNA"/>
</dbReference>
<dbReference type="InterPro" id="IPR019108">
    <property type="entry name" value="Caa3_assmbl_CtaG-rel"/>
</dbReference>
<dbReference type="Proteomes" id="UP000020681">
    <property type="component" value="Unassembled WGS sequence"/>
</dbReference>
<accession>A0ABN0RB24</accession>
<evidence type="ECO:0000313" key="7">
    <source>
        <dbReference type="Proteomes" id="UP000020681"/>
    </source>
</evidence>
<evidence type="ECO:0000256" key="1">
    <source>
        <dbReference type="ARBA" id="ARBA00004651"/>
    </source>
</evidence>
<keyword evidence="4" id="KW-1133">Transmembrane helix</keyword>
<keyword evidence="7" id="KW-1185">Reference proteome</keyword>
<keyword evidence="3" id="KW-0812">Transmembrane</keyword>
<evidence type="ECO:0000256" key="2">
    <source>
        <dbReference type="ARBA" id="ARBA00022475"/>
    </source>
</evidence>
<evidence type="ECO:0000256" key="5">
    <source>
        <dbReference type="ARBA" id="ARBA00023136"/>
    </source>
</evidence>
<keyword evidence="2" id="KW-1003">Cell membrane</keyword>
<reference evidence="6 7" key="1">
    <citation type="submission" date="2014-01" db="EMBL/GenBank/DDBJ databases">
        <authorList>
            <person name="Dobos K."/>
            <person name="Lenaerts A."/>
            <person name="Ordway D."/>
            <person name="DeGroote M.A."/>
            <person name="Parker T."/>
            <person name="Sizemore C."/>
            <person name="Tallon L.J."/>
            <person name="Sadzewicz L.K."/>
            <person name="Sengamalay N."/>
            <person name="Fraser C.M."/>
            <person name="Hine E."/>
            <person name="Shefchek K.A."/>
            <person name="Das S.P."/>
            <person name="Tettelin H."/>
        </authorList>
    </citation>
    <scope>NUCLEOTIDE SEQUENCE [LARGE SCALE GENOMIC DNA]</scope>
    <source>
        <strain evidence="6 7">Harvey</strain>
    </source>
</reference>